<gene>
    <name evidence="2" type="ORF">MPLG2_0755</name>
</gene>
<dbReference type="EMBL" id="LT985188">
    <property type="protein sequence ID" value="SPD85791.1"/>
    <property type="molecule type" value="Genomic_DNA"/>
</dbReference>
<dbReference type="AlphaFoldDB" id="A0A2N9JCF1"/>
<dbReference type="Proteomes" id="UP000238164">
    <property type="component" value="Chromosome 1"/>
</dbReference>
<evidence type="ECO:0000313" key="3">
    <source>
        <dbReference type="Proteomes" id="UP000238164"/>
    </source>
</evidence>
<keyword evidence="3" id="KW-1185">Reference proteome</keyword>
<reference evidence="2 3" key="1">
    <citation type="submission" date="2018-02" db="EMBL/GenBank/DDBJ databases">
        <authorList>
            <person name="Cohen D.B."/>
            <person name="Kent A.D."/>
        </authorList>
    </citation>
    <scope>NUCLEOTIDE SEQUENCE [LARGE SCALE GENOMIC DNA]</scope>
    <source>
        <strain evidence="2">1</strain>
    </source>
</reference>
<accession>A0A2N9JCF1</accession>
<evidence type="ECO:0000313" key="2">
    <source>
        <dbReference type="EMBL" id="SPD85791.1"/>
    </source>
</evidence>
<feature type="region of interest" description="Disordered" evidence="1">
    <location>
        <begin position="45"/>
        <end position="76"/>
    </location>
</feature>
<proteinExistence type="predicted"/>
<sequence>MPDPITMLLVAAGVLTGIVGYGAGLASLVTFPALLAAGHAITDREPDQHGVAGRHQRRVPLHRDGRTPHLKALLRP</sequence>
<organism evidence="2 3">
    <name type="scientific">Micropruina glycogenica</name>
    <dbReference type="NCBI Taxonomy" id="75385"/>
    <lineage>
        <taxon>Bacteria</taxon>
        <taxon>Bacillati</taxon>
        <taxon>Actinomycetota</taxon>
        <taxon>Actinomycetes</taxon>
        <taxon>Propionibacteriales</taxon>
        <taxon>Nocardioidaceae</taxon>
        <taxon>Micropruina</taxon>
    </lineage>
</organism>
<protein>
    <recommendedName>
        <fullName evidence="4">Permease</fullName>
    </recommendedName>
</protein>
<dbReference type="KEGG" id="mgg:MPLG2_0755"/>
<evidence type="ECO:0008006" key="4">
    <source>
        <dbReference type="Google" id="ProtNLM"/>
    </source>
</evidence>
<name>A0A2N9JCF1_9ACTN</name>
<evidence type="ECO:0000256" key="1">
    <source>
        <dbReference type="SAM" id="MobiDB-lite"/>
    </source>
</evidence>